<evidence type="ECO:0000313" key="2">
    <source>
        <dbReference type="Proteomes" id="UP001212997"/>
    </source>
</evidence>
<accession>A0AAD5UWA6</accession>
<protein>
    <submittedName>
        <fullName evidence="1">Uncharacterized protein</fullName>
    </submittedName>
</protein>
<dbReference type="Proteomes" id="UP001212997">
    <property type="component" value="Unassembled WGS sequence"/>
</dbReference>
<reference evidence="1" key="1">
    <citation type="submission" date="2022-07" db="EMBL/GenBank/DDBJ databases">
        <title>Genome Sequence of Physisporinus lineatus.</title>
        <authorList>
            <person name="Buettner E."/>
        </authorList>
    </citation>
    <scope>NUCLEOTIDE SEQUENCE</scope>
    <source>
        <strain evidence="1">VT162</strain>
    </source>
</reference>
<evidence type="ECO:0000313" key="1">
    <source>
        <dbReference type="EMBL" id="KAJ3479481.1"/>
    </source>
</evidence>
<name>A0AAD5UWA6_9APHY</name>
<dbReference type="AlphaFoldDB" id="A0AAD5UWA6"/>
<keyword evidence="2" id="KW-1185">Reference proteome</keyword>
<organism evidence="1 2">
    <name type="scientific">Meripilus lineatus</name>
    <dbReference type="NCBI Taxonomy" id="2056292"/>
    <lineage>
        <taxon>Eukaryota</taxon>
        <taxon>Fungi</taxon>
        <taxon>Dikarya</taxon>
        <taxon>Basidiomycota</taxon>
        <taxon>Agaricomycotina</taxon>
        <taxon>Agaricomycetes</taxon>
        <taxon>Polyporales</taxon>
        <taxon>Meripilaceae</taxon>
        <taxon>Meripilus</taxon>
    </lineage>
</organism>
<comment type="caution">
    <text evidence="1">The sequence shown here is derived from an EMBL/GenBank/DDBJ whole genome shotgun (WGS) entry which is preliminary data.</text>
</comment>
<dbReference type="EMBL" id="JANAWD010000436">
    <property type="protein sequence ID" value="KAJ3479481.1"/>
    <property type="molecule type" value="Genomic_DNA"/>
</dbReference>
<sequence>MRIPGTPAEVSAVQWAPEPEFQGGLKLEVDDKADIGYSCASFSGDGRGSSDAVVHDAADMTKIEIVNSVEHPSITEVYNFTLLPLVLERSGVATWRVWSIVAIALQIASGWDHNTFQKWTPQALTNSNGCGGLYEANGLWVPIFESDFLVQDATANALSIHSLGCDVPNVPSRLQAHCNNHQSGLP</sequence>
<proteinExistence type="predicted"/>
<gene>
    <name evidence="1" type="ORF">NLI96_g9035</name>
</gene>